<keyword evidence="3" id="KW-1185">Reference proteome</keyword>
<reference evidence="2" key="1">
    <citation type="journal article" date="2014" name="Int. J. Syst. Evol. Microbiol.">
        <title>Complete genome sequence of Corynebacterium casei LMG S-19264T (=DSM 44701T), isolated from a smear-ripened cheese.</title>
        <authorList>
            <consortium name="US DOE Joint Genome Institute (JGI-PGF)"/>
            <person name="Walter F."/>
            <person name="Albersmeier A."/>
            <person name="Kalinowski J."/>
            <person name="Ruckert C."/>
        </authorList>
    </citation>
    <scope>NUCLEOTIDE SEQUENCE</scope>
    <source>
        <strain evidence="2">CGMCC 1.15425</strain>
    </source>
</reference>
<dbReference type="InterPro" id="IPR037682">
    <property type="entry name" value="TonB_C"/>
</dbReference>
<dbReference type="PROSITE" id="PS52015">
    <property type="entry name" value="TONB_CTD"/>
    <property type="match status" value="1"/>
</dbReference>
<feature type="domain" description="TonB C-terminal" evidence="1">
    <location>
        <begin position="1"/>
        <end position="62"/>
    </location>
</feature>
<dbReference type="AlphaFoldDB" id="A0A917LPN9"/>
<dbReference type="Proteomes" id="UP000627715">
    <property type="component" value="Unassembled WGS sequence"/>
</dbReference>
<sequence length="250" mass="27642">MVGADGKIDDFVILDSSGLAVFENEVRHSMDDAVFAPAKLNGEPVASAFRQQHILASGGMVGSPDFAKDFNAFSNALNEEEFDTASAILERMGQRRIRGNYEFALLSLGRFQLGLEQEMPLSEQIIHLYRSLAYTGNVVETHNDYFLPNDVSERFVDVFERVEGIQNSDQVYAVNGQLSETGAWLLPLFKRGFGITEGHEFMERAQLRCGVGSYNVALSPDADYQVPESARDCALLMQGEPGAKISLVQF</sequence>
<evidence type="ECO:0000313" key="3">
    <source>
        <dbReference type="Proteomes" id="UP000627715"/>
    </source>
</evidence>
<accession>A0A917LPN9</accession>
<protein>
    <recommendedName>
        <fullName evidence="1">TonB C-terminal domain-containing protein</fullName>
    </recommendedName>
</protein>
<proteinExistence type="predicted"/>
<dbReference type="EMBL" id="BMIY01000002">
    <property type="protein sequence ID" value="GGG50204.1"/>
    <property type="molecule type" value="Genomic_DNA"/>
</dbReference>
<evidence type="ECO:0000313" key="2">
    <source>
        <dbReference type="EMBL" id="GGG50204.1"/>
    </source>
</evidence>
<dbReference type="Gene3D" id="3.30.1150.10">
    <property type="match status" value="1"/>
</dbReference>
<gene>
    <name evidence="2" type="ORF">GCM10011403_04190</name>
</gene>
<dbReference type="GO" id="GO:0055085">
    <property type="term" value="P:transmembrane transport"/>
    <property type="evidence" value="ECO:0007669"/>
    <property type="project" value="InterPro"/>
</dbReference>
<reference evidence="2" key="2">
    <citation type="submission" date="2020-09" db="EMBL/GenBank/DDBJ databases">
        <authorList>
            <person name="Sun Q."/>
            <person name="Zhou Y."/>
        </authorList>
    </citation>
    <scope>NUCLEOTIDE SEQUENCE</scope>
    <source>
        <strain evidence="2">CGMCC 1.15425</strain>
    </source>
</reference>
<name>A0A917LPN9_9GAMM</name>
<dbReference type="SUPFAM" id="SSF74653">
    <property type="entry name" value="TolA/TonB C-terminal domain"/>
    <property type="match status" value="1"/>
</dbReference>
<organism evidence="2 3">
    <name type="scientific">Pseudohongiella nitratireducens</name>
    <dbReference type="NCBI Taxonomy" id="1768907"/>
    <lineage>
        <taxon>Bacteria</taxon>
        <taxon>Pseudomonadati</taxon>
        <taxon>Pseudomonadota</taxon>
        <taxon>Gammaproteobacteria</taxon>
        <taxon>Pseudomonadales</taxon>
        <taxon>Pseudohongiellaceae</taxon>
        <taxon>Pseudohongiella</taxon>
    </lineage>
</organism>
<evidence type="ECO:0000259" key="1">
    <source>
        <dbReference type="PROSITE" id="PS52015"/>
    </source>
</evidence>
<comment type="caution">
    <text evidence="2">The sequence shown here is derived from an EMBL/GenBank/DDBJ whole genome shotgun (WGS) entry which is preliminary data.</text>
</comment>